<evidence type="ECO:0000256" key="1">
    <source>
        <dbReference type="SAM" id="MobiDB-lite"/>
    </source>
</evidence>
<accession>A0A844GBG3</accession>
<dbReference type="EMBL" id="WLYX01000001">
    <property type="protein sequence ID" value="MTD32641.1"/>
    <property type="molecule type" value="Genomic_DNA"/>
</dbReference>
<organism evidence="2 3">
    <name type="scientific">Paludibacterium denitrificans</name>
    <dbReference type="NCBI Taxonomy" id="2675226"/>
    <lineage>
        <taxon>Bacteria</taxon>
        <taxon>Pseudomonadati</taxon>
        <taxon>Pseudomonadota</taxon>
        <taxon>Betaproteobacteria</taxon>
        <taxon>Neisseriales</taxon>
        <taxon>Chromobacteriaceae</taxon>
        <taxon>Paludibacterium</taxon>
    </lineage>
</organism>
<gene>
    <name evidence="2" type="ORF">GKE73_02940</name>
</gene>
<sequence length="151" mass="15927">MARMSAQDAAEVAKALGRQDQPGGSTLPVPPAGPGGIPGGIFRGKKQEGTAVIPSQGLAATYVETGRTYGEEASATMFFSSDGMFRIGSVPLKTLTIAESNSNGGAVGSNVKITFTGEALKHDDKTGQAGLLWWVDYRSEDRRNRHLYPPD</sequence>
<name>A0A844GBG3_9NEIS</name>
<reference evidence="2 3" key="1">
    <citation type="submission" date="2019-11" db="EMBL/GenBank/DDBJ databases">
        <title>Draft genome sequence of Paludibacterium sp. dN18-1.</title>
        <authorList>
            <person name="Im W.-T."/>
        </authorList>
    </citation>
    <scope>NUCLEOTIDE SEQUENCE [LARGE SCALE GENOMIC DNA]</scope>
    <source>
        <strain evidence="3">dN 18-1</strain>
    </source>
</reference>
<evidence type="ECO:0000313" key="2">
    <source>
        <dbReference type="EMBL" id="MTD32641.1"/>
    </source>
</evidence>
<protein>
    <submittedName>
        <fullName evidence="2">Uncharacterized protein</fullName>
    </submittedName>
</protein>
<dbReference type="Proteomes" id="UP000446658">
    <property type="component" value="Unassembled WGS sequence"/>
</dbReference>
<comment type="caution">
    <text evidence="2">The sequence shown here is derived from an EMBL/GenBank/DDBJ whole genome shotgun (WGS) entry which is preliminary data.</text>
</comment>
<proteinExistence type="predicted"/>
<feature type="region of interest" description="Disordered" evidence="1">
    <location>
        <begin position="1"/>
        <end position="40"/>
    </location>
</feature>
<dbReference type="AlphaFoldDB" id="A0A844GBG3"/>
<dbReference type="RefSeq" id="WP_230369124.1">
    <property type="nucleotide sequence ID" value="NZ_WLYX01000001.1"/>
</dbReference>
<evidence type="ECO:0000313" key="3">
    <source>
        <dbReference type="Proteomes" id="UP000446658"/>
    </source>
</evidence>
<keyword evidence="3" id="KW-1185">Reference proteome</keyword>